<dbReference type="AlphaFoldDB" id="A0AAD3HML4"/>
<evidence type="ECO:0000313" key="3">
    <source>
        <dbReference type="Proteomes" id="UP001054857"/>
    </source>
</evidence>
<proteinExistence type="predicted"/>
<feature type="non-terminal residue" evidence="2">
    <location>
        <position position="208"/>
    </location>
</feature>
<comment type="caution">
    <text evidence="2">The sequence shown here is derived from an EMBL/GenBank/DDBJ whole genome shotgun (WGS) entry which is preliminary data.</text>
</comment>
<dbReference type="GO" id="GO:0006325">
    <property type="term" value="P:chromatin organization"/>
    <property type="evidence" value="ECO:0007669"/>
    <property type="project" value="TreeGrafter"/>
</dbReference>
<dbReference type="PANTHER" id="PTHR28678:SF1">
    <property type="entry name" value="CODANIN-1"/>
    <property type="match status" value="1"/>
</dbReference>
<evidence type="ECO:0000313" key="2">
    <source>
        <dbReference type="EMBL" id="GFR46969.1"/>
    </source>
</evidence>
<dbReference type="InterPro" id="IPR040031">
    <property type="entry name" value="Codanin-1"/>
</dbReference>
<keyword evidence="3" id="KW-1185">Reference proteome</keyword>
<dbReference type="GO" id="GO:0005634">
    <property type="term" value="C:nucleus"/>
    <property type="evidence" value="ECO:0007669"/>
    <property type="project" value="TreeGrafter"/>
</dbReference>
<gene>
    <name evidence="2" type="ORF">Agub_g8621</name>
</gene>
<name>A0AAD3HML4_9CHLO</name>
<dbReference type="Proteomes" id="UP001054857">
    <property type="component" value="Unassembled WGS sequence"/>
</dbReference>
<evidence type="ECO:0000256" key="1">
    <source>
        <dbReference type="SAM" id="MobiDB-lite"/>
    </source>
</evidence>
<sequence>ARCATMLHRLSYFPAPQRPYIFFLEATDSQSLLAAVSRHMAATLQTMLCKALGVPATSTANNVMHVSQPPASTANGGGTTGGIGPASAGALGPLGDHVVAAGTLASYLAYLSVVHGSVRYGVALPPSLGSRSRGDGSSPGGGRGGGMLHPFPTPQLQPPRHPPLDVLQLLCVAEERGALLHVVPFVTQYLYFLTIGSRIAIGLGPDDG</sequence>
<feature type="non-terminal residue" evidence="2">
    <location>
        <position position="1"/>
    </location>
</feature>
<dbReference type="EMBL" id="BMAR01000016">
    <property type="protein sequence ID" value="GFR46969.1"/>
    <property type="molecule type" value="Genomic_DNA"/>
</dbReference>
<dbReference type="PANTHER" id="PTHR28678">
    <property type="entry name" value="CODANIN-1"/>
    <property type="match status" value="1"/>
</dbReference>
<organism evidence="2 3">
    <name type="scientific">Astrephomene gubernaculifera</name>
    <dbReference type="NCBI Taxonomy" id="47775"/>
    <lineage>
        <taxon>Eukaryota</taxon>
        <taxon>Viridiplantae</taxon>
        <taxon>Chlorophyta</taxon>
        <taxon>core chlorophytes</taxon>
        <taxon>Chlorophyceae</taxon>
        <taxon>CS clade</taxon>
        <taxon>Chlamydomonadales</taxon>
        <taxon>Astrephomenaceae</taxon>
        <taxon>Astrephomene</taxon>
    </lineage>
</organism>
<reference evidence="2 3" key="1">
    <citation type="journal article" date="2021" name="Sci. Rep.">
        <title>Genome sequencing of the multicellular alga Astrephomene provides insights into convergent evolution of germ-soma differentiation.</title>
        <authorList>
            <person name="Yamashita S."/>
            <person name="Yamamoto K."/>
            <person name="Matsuzaki R."/>
            <person name="Suzuki S."/>
            <person name="Yamaguchi H."/>
            <person name="Hirooka S."/>
            <person name="Minakuchi Y."/>
            <person name="Miyagishima S."/>
            <person name="Kawachi M."/>
            <person name="Toyoda A."/>
            <person name="Nozaki H."/>
        </authorList>
    </citation>
    <scope>NUCLEOTIDE SEQUENCE [LARGE SCALE GENOMIC DNA]</scope>
    <source>
        <strain evidence="2 3">NIES-4017</strain>
    </source>
</reference>
<feature type="region of interest" description="Disordered" evidence="1">
    <location>
        <begin position="125"/>
        <end position="159"/>
    </location>
</feature>
<protein>
    <submittedName>
        <fullName evidence="2">Uncharacterized protein</fullName>
    </submittedName>
</protein>
<accession>A0AAD3HML4</accession>
<feature type="compositionally biased region" description="Gly residues" evidence="1">
    <location>
        <begin position="137"/>
        <end position="147"/>
    </location>
</feature>